<evidence type="ECO:0000256" key="1">
    <source>
        <dbReference type="ARBA" id="ARBA00022490"/>
    </source>
</evidence>
<accession>A0ABX0QG66</accession>
<dbReference type="InterPro" id="IPR009008">
    <property type="entry name" value="Val/Leu/Ile-tRNA-synth_edit"/>
</dbReference>
<dbReference type="SUPFAM" id="SSF52374">
    <property type="entry name" value="Nucleotidylyl transferase"/>
    <property type="match status" value="1"/>
</dbReference>
<evidence type="ECO:0000259" key="11">
    <source>
        <dbReference type="Pfam" id="PF08264"/>
    </source>
</evidence>
<dbReference type="Gene3D" id="1.10.730.10">
    <property type="entry name" value="Isoleucyl-tRNA Synthetase, Domain 1"/>
    <property type="match status" value="1"/>
</dbReference>
<comment type="caution">
    <text evidence="13">The sequence shown here is derived from an EMBL/GenBank/DDBJ whole genome shotgun (WGS) entry which is preliminary data.</text>
</comment>
<dbReference type="InterPro" id="IPR037118">
    <property type="entry name" value="Val-tRNA_synth_C_sf"/>
</dbReference>
<dbReference type="InterPro" id="IPR009080">
    <property type="entry name" value="tRNAsynth_Ia_anticodon-bd"/>
</dbReference>
<evidence type="ECO:0000256" key="2">
    <source>
        <dbReference type="ARBA" id="ARBA00022598"/>
    </source>
</evidence>
<dbReference type="EC" id="6.1.1.9" evidence="9"/>
<dbReference type="InterPro" id="IPR014729">
    <property type="entry name" value="Rossmann-like_a/b/a_fold"/>
</dbReference>
<dbReference type="Pfam" id="PF10458">
    <property type="entry name" value="Val_tRNA-synt_C"/>
    <property type="match status" value="1"/>
</dbReference>
<dbReference type="NCBIfam" id="NF004349">
    <property type="entry name" value="PRK05729.1"/>
    <property type="match status" value="1"/>
</dbReference>
<evidence type="ECO:0000256" key="4">
    <source>
        <dbReference type="ARBA" id="ARBA00022840"/>
    </source>
</evidence>
<evidence type="ECO:0000256" key="9">
    <source>
        <dbReference type="HAMAP-Rule" id="MF_02004"/>
    </source>
</evidence>
<proteinExistence type="inferred from homology"/>
<keyword evidence="14" id="KW-1185">Reference proteome</keyword>
<evidence type="ECO:0000313" key="14">
    <source>
        <dbReference type="Proteomes" id="UP000606008"/>
    </source>
</evidence>
<evidence type="ECO:0000256" key="3">
    <source>
        <dbReference type="ARBA" id="ARBA00022741"/>
    </source>
</evidence>
<dbReference type="Gene3D" id="3.40.50.620">
    <property type="entry name" value="HUPs"/>
    <property type="match status" value="2"/>
</dbReference>
<organism evidence="13 14">
    <name type="scientific">Fibrivirga algicola</name>
    <dbReference type="NCBI Taxonomy" id="2950420"/>
    <lineage>
        <taxon>Bacteria</taxon>
        <taxon>Pseudomonadati</taxon>
        <taxon>Bacteroidota</taxon>
        <taxon>Cytophagia</taxon>
        <taxon>Cytophagales</taxon>
        <taxon>Spirosomataceae</taxon>
        <taxon>Fibrivirga</taxon>
    </lineage>
</organism>
<dbReference type="Gene3D" id="1.10.287.380">
    <property type="entry name" value="Valyl-tRNA synthetase, C-terminal domain"/>
    <property type="match status" value="1"/>
</dbReference>
<keyword evidence="5 9" id="KW-0648">Protein biosynthesis</keyword>
<dbReference type="InterPro" id="IPR019499">
    <property type="entry name" value="Val-tRNA_synth_tRNA-bd"/>
</dbReference>
<protein>
    <recommendedName>
        <fullName evidence="9">Valine--tRNA ligase</fullName>
        <ecNumber evidence="9">6.1.1.9</ecNumber>
    </recommendedName>
    <alternativeName>
        <fullName evidence="9">Valyl-tRNA synthetase</fullName>
        <shortName evidence="9">ValRS</shortName>
    </alternativeName>
</protein>
<dbReference type="SUPFAM" id="SSF46589">
    <property type="entry name" value="tRNA-binding arm"/>
    <property type="match status" value="1"/>
</dbReference>
<dbReference type="Gene3D" id="3.90.740.10">
    <property type="entry name" value="Valyl/Leucyl/Isoleucyl-tRNA synthetase, editing domain"/>
    <property type="match status" value="1"/>
</dbReference>
<dbReference type="Proteomes" id="UP000606008">
    <property type="component" value="Unassembled WGS sequence"/>
</dbReference>
<keyword evidence="2 9" id="KW-0436">Ligase</keyword>
<dbReference type="Pfam" id="PF08264">
    <property type="entry name" value="Anticodon_1"/>
    <property type="match status" value="1"/>
</dbReference>
<evidence type="ECO:0000256" key="8">
    <source>
        <dbReference type="ARBA" id="ARBA00047552"/>
    </source>
</evidence>
<dbReference type="InterPro" id="IPR010978">
    <property type="entry name" value="tRNA-bd_arm"/>
</dbReference>
<dbReference type="InterPro" id="IPR002300">
    <property type="entry name" value="aa-tRNA-synth_Ia"/>
</dbReference>
<gene>
    <name evidence="9" type="primary">valS</name>
    <name evidence="13" type="ORF">F7231_14640</name>
</gene>
<evidence type="ECO:0000259" key="10">
    <source>
        <dbReference type="Pfam" id="PF00133"/>
    </source>
</evidence>
<dbReference type="InterPro" id="IPR013155">
    <property type="entry name" value="M/V/L/I-tRNA-synth_anticd-bd"/>
</dbReference>
<evidence type="ECO:0000256" key="5">
    <source>
        <dbReference type="ARBA" id="ARBA00022917"/>
    </source>
</evidence>
<keyword evidence="7 9" id="KW-0030">Aminoacyl-tRNA synthetase</keyword>
<evidence type="ECO:0000313" key="13">
    <source>
        <dbReference type="EMBL" id="NID11409.1"/>
    </source>
</evidence>
<dbReference type="InterPro" id="IPR033705">
    <property type="entry name" value="Anticodon_Ia_Val"/>
</dbReference>
<name>A0ABX0QG66_9BACT</name>
<dbReference type="RefSeq" id="WP_166692442.1">
    <property type="nucleotide sequence ID" value="NZ_WAEL01000005.1"/>
</dbReference>
<feature type="domain" description="Valyl-tRNA synthetase tRNA-binding arm" evidence="12">
    <location>
        <begin position="822"/>
        <end position="882"/>
    </location>
</feature>
<comment type="domain">
    <text evidence="9">ValRS has two distinct active sites: one for aminoacylation and one for editing. The misactivated threonine is translocated from the active site to the editing site.</text>
</comment>
<dbReference type="HAMAP" id="MF_02004">
    <property type="entry name" value="Val_tRNA_synth_type1"/>
    <property type="match status" value="1"/>
</dbReference>
<dbReference type="SUPFAM" id="SSF47323">
    <property type="entry name" value="Anticodon-binding domain of a subclass of class I aminoacyl-tRNA synthetases"/>
    <property type="match status" value="1"/>
</dbReference>
<comment type="domain">
    <text evidence="9">The C-terminal coiled-coil domain is crucial for aminoacylation activity.</text>
</comment>
<evidence type="ECO:0000256" key="6">
    <source>
        <dbReference type="ARBA" id="ARBA00023054"/>
    </source>
</evidence>
<dbReference type="PRINTS" id="PR00986">
    <property type="entry name" value="TRNASYNTHVAL"/>
</dbReference>
<keyword evidence="1 9" id="KW-0963">Cytoplasm</keyword>
<keyword evidence="3 9" id="KW-0547">Nucleotide-binding</keyword>
<dbReference type="GO" id="GO:0004832">
    <property type="term" value="F:valine-tRNA ligase activity"/>
    <property type="evidence" value="ECO:0007669"/>
    <property type="project" value="UniProtKB-EC"/>
</dbReference>
<keyword evidence="6 9" id="KW-0175">Coiled coil</keyword>
<dbReference type="PANTHER" id="PTHR11946">
    <property type="entry name" value="VALYL-TRNA SYNTHETASES"/>
    <property type="match status" value="1"/>
</dbReference>
<feature type="binding site" evidence="9">
    <location>
        <position position="537"/>
    </location>
    <ligand>
        <name>ATP</name>
        <dbReference type="ChEBI" id="CHEBI:30616"/>
    </ligand>
</feature>
<dbReference type="EMBL" id="WAEL01000005">
    <property type="protein sequence ID" value="NID11409.1"/>
    <property type="molecule type" value="Genomic_DNA"/>
</dbReference>
<reference evidence="14" key="1">
    <citation type="submission" date="2019-09" db="EMBL/GenBank/DDBJ databases">
        <authorList>
            <person name="Jung D.-H."/>
        </authorList>
    </citation>
    <scope>NUCLEOTIDE SEQUENCE [LARGE SCALE GENOMIC DNA]</scope>
    <source>
        <strain evidence="14">JA-25</strain>
    </source>
</reference>
<keyword evidence="4 9" id="KW-0067">ATP-binding</keyword>
<dbReference type="PANTHER" id="PTHR11946:SF109">
    <property type="entry name" value="VALINE--TRNA LIGASE"/>
    <property type="match status" value="1"/>
</dbReference>
<evidence type="ECO:0000259" key="12">
    <source>
        <dbReference type="Pfam" id="PF10458"/>
    </source>
</evidence>
<dbReference type="NCBIfam" id="TIGR00422">
    <property type="entry name" value="valS"/>
    <property type="match status" value="1"/>
</dbReference>
<feature type="short sequence motif" description="'HIGH' region" evidence="9">
    <location>
        <begin position="42"/>
        <end position="52"/>
    </location>
</feature>
<feature type="domain" description="Aminoacyl-tRNA synthetase class Ia" evidence="10">
    <location>
        <begin position="14"/>
        <end position="571"/>
    </location>
</feature>
<comment type="subcellular location">
    <subcellularLocation>
        <location evidence="9">Cytoplasm</location>
    </subcellularLocation>
</comment>
<feature type="domain" description="Methionyl/Valyl/Leucyl/Isoleucyl-tRNA synthetase anticodon-binding" evidence="11">
    <location>
        <begin position="613"/>
        <end position="765"/>
    </location>
</feature>
<dbReference type="InterPro" id="IPR001412">
    <property type="entry name" value="aa-tRNA-synth_I_CS"/>
</dbReference>
<dbReference type="SUPFAM" id="SSF50677">
    <property type="entry name" value="ValRS/IleRS/LeuRS editing domain"/>
    <property type="match status" value="1"/>
</dbReference>
<comment type="catalytic activity">
    <reaction evidence="8 9">
        <text>tRNA(Val) + L-valine + ATP = L-valyl-tRNA(Val) + AMP + diphosphate</text>
        <dbReference type="Rhea" id="RHEA:10704"/>
        <dbReference type="Rhea" id="RHEA-COMP:9672"/>
        <dbReference type="Rhea" id="RHEA-COMP:9708"/>
        <dbReference type="ChEBI" id="CHEBI:30616"/>
        <dbReference type="ChEBI" id="CHEBI:33019"/>
        <dbReference type="ChEBI" id="CHEBI:57762"/>
        <dbReference type="ChEBI" id="CHEBI:78442"/>
        <dbReference type="ChEBI" id="CHEBI:78537"/>
        <dbReference type="ChEBI" id="CHEBI:456215"/>
        <dbReference type="EC" id="6.1.1.9"/>
    </reaction>
</comment>
<comment type="caution">
    <text evidence="9">Lacks conserved residue(s) required for the propagation of feature annotation.</text>
</comment>
<reference evidence="14" key="2">
    <citation type="submission" date="2023-07" db="EMBL/GenBank/DDBJ databases">
        <authorList>
            <person name="Jung D.-H."/>
        </authorList>
    </citation>
    <scope>NUCLEOTIDE SEQUENCE [LARGE SCALE GENOMIC DNA]</scope>
    <source>
        <strain evidence="14">JA-25</strain>
    </source>
</reference>
<sequence>MIAKTYSPTDIEAKWYQYWLDNKLFTSTPDEREPYTIVIPPPNVTGVLHMGHMLNNTIQDVLIRKARMEGKNACWVPGTDHASIATETKVVNMLKERGIDKKDLTRDEFLAYAWEWKEKYGGIILQQLRKLGASCDWDRTRFTMDPALYESVIDVFVDLYNKGQIYRGVRMVNWDPQGLTAVSDEEVNMKEVQQKLSYIRYEIQSDGGEKEYVTVATVRPETIMADSAICVNPNDERYTHLHGKSALIPLINRPIPIITDEYVTMDFGTGCLKVTPAHDPNDYELGIKHRLPVIDILNDNGTLNEKAQILVGKDRFVARKEVLKLLEESGNLVKTEEYKSNVGFSERTNAVIEPKLSLQWFLKMQDIAKPALDAVMSDDIALVPPKYKNMYRSWMEEPHDWCISRQLWWGQRIPAFYMQDGTVIVAKNKREALRKVQHERLLFAMTEADLTQDDDVLDTWFSSWLWPISVFDGIRHPDNEEINYYYPTNDLVTGFDIIFFWVARMAMAGFEYRGERPFKNVYFTGMVRDKQGRKMSKQLGNSPDPLVLIDQFGADGVRTGMLFSAAAGNDLLFDEKLCEQGRNFCNKIWNAFRLVKGWTVSPAANVGDSLPSQWFEAKLSQTLIEIEDHFSKFRISDALQSIYKLIWDDFCSQYLELIKPTSYTEKDADGNYSGIIDEATYLATINFFERLMALTHPFMPFITEEIWQDIRERKDGESLCTAAFPKAASIDIAVLADFDTLFEIVTNIRNIRNAKQIAPKAELPLSIRTQTPDRFKALEGLIQKMANVPAIEYVSEKPENATSFLIKGDEFFIDLADQLDEEQEKEKAQQELTYLIGFRDSVLKKLSNERFVANAKADVVERERQKAADAESKIASLQAFLNK</sequence>
<comment type="similarity">
    <text evidence="9">Belongs to the class-I aminoacyl-tRNA synthetase family. ValS type 1 subfamily.</text>
</comment>
<dbReference type="CDD" id="cd00817">
    <property type="entry name" value="ValRS_core"/>
    <property type="match status" value="1"/>
</dbReference>
<dbReference type="CDD" id="cd07962">
    <property type="entry name" value="Anticodon_Ia_Val"/>
    <property type="match status" value="1"/>
</dbReference>
<comment type="subunit">
    <text evidence="9">Monomer.</text>
</comment>
<dbReference type="Gene3D" id="2.170.220.10">
    <property type="match status" value="1"/>
</dbReference>
<dbReference type="InterPro" id="IPR002303">
    <property type="entry name" value="Valyl-tRNA_ligase"/>
</dbReference>
<dbReference type="PROSITE" id="PS00178">
    <property type="entry name" value="AA_TRNA_LIGASE_I"/>
    <property type="match status" value="1"/>
</dbReference>
<comment type="function">
    <text evidence="9">Catalyzes the attachment of valine to tRNA(Val). As ValRS can inadvertently accommodate and process structurally similar amino acids such as threonine, to avoid such errors, it has a 'posttransfer' editing activity that hydrolyzes mischarged Thr-tRNA(Val) in a tRNA-dependent manner.</text>
</comment>
<evidence type="ECO:0000256" key="7">
    <source>
        <dbReference type="ARBA" id="ARBA00023146"/>
    </source>
</evidence>
<dbReference type="Pfam" id="PF00133">
    <property type="entry name" value="tRNA-synt_1"/>
    <property type="match status" value="1"/>
</dbReference>